<dbReference type="CDD" id="cd06848">
    <property type="entry name" value="GCS_H"/>
    <property type="match status" value="1"/>
</dbReference>
<evidence type="ECO:0000256" key="2">
    <source>
        <dbReference type="ARBA" id="ARBA00022823"/>
    </source>
</evidence>
<evidence type="ECO:0000313" key="6">
    <source>
        <dbReference type="EMBL" id="SHK02976.1"/>
    </source>
</evidence>
<evidence type="ECO:0000313" key="7">
    <source>
        <dbReference type="Proteomes" id="UP000183997"/>
    </source>
</evidence>
<comment type="subunit">
    <text evidence="3">The glycine cleavage system is composed of four proteins: P, T, L and H.</text>
</comment>
<evidence type="ECO:0000259" key="5">
    <source>
        <dbReference type="PROSITE" id="PS50968"/>
    </source>
</evidence>
<feature type="modified residue" description="N6-lipoyllysine" evidence="3 4">
    <location>
        <position position="58"/>
    </location>
</feature>
<keyword evidence="7" id="KW-1185">Reference proteome</keyword>
<name>A0A1M6P506_9FIRM</name>
<reference evidence="7" key="1">
    <citation type="submission" date="2016-11" db="EMBL/GenBank/DDBJ databases">
        <authorList>
            <person name="Varghese N."/>
            <person name="Submissions S."/>
        </authorList>
    </citation>
    <scope>NUCLEOTIDE SEQUENCE [LARGE SCALE GENOMIC DNA]</scope>
    <source>
        <strain evidence="7">DSM 10349</strain>
    </source>
</reference>
<comment type="function">
    <text evidence="3">The glycine cleavage system catalyzes the degradation of glycine. The H protein shuttles the methylamine group of glycine from the P protein to the T protein.</text>
</comment>
<dbReference type="InterPro" id="IPR011053">
    <property type="entry name" value="Single_hybrid_motif"/>
</dbReference>
<feature type="domain" description="Lipoyl-binding" evidence="5">
    <location>
        <begin position="17"/>
        <end position="99"/>
    </location>
</feature>
<dbReference type="AlphaFoldDB" id="A0A1M6P506"/>
<dbReference type="PANTHER" id="PTHR11715:SF3">
    <property type="entry name" value="GLYCINE CLEAVAGE SYSTEM H PROTEIN-RELATED"/>
    <property type="match status" value="1"/>
</dbReference>
<proteinExistence type="inferred from homology"/>
<dbReference type="Proteomes" id="UP000183997">
    <property type="component" value="Unassembled WGS sequence"/>
</dbReference>
<dbReference type="GO" id="GO:0009249">
    <property type="term" value="P:protein lipoylation"/>
    <property type="evidence" value="ECO:0007669"/>
    <property type="project" value="TreeGrafter"/>
</dbReference>
<dbReference type="GO" id="GO:0005737">
    <property type="term" value="C:cytoplasm"/>
    <property type="evidence" value="ECO:0007669"/>
    <property type="project" value="TreeGrafter"/>
</dbReference>
<dbReference type="HAMAP" id="MF_00272">
    <property type="entry name" value="GcvH"/>
    <property type="match status" value="1"/>
</dbReference>
<dbReference type="EMBL" id="FRAR01000005">
    <property type="protein sequence ID" value="SHK02976.1"/>
    <property type="molecule type" value="Genomic_DNA"/>
</dbReference>
<dbReference type="InterPro" id="IPR017453">
    <property type="entry name" value="GCV_H_sub"/>
</dbReference>
<sequence>MKKFSKEHQWIEVVDDKGRMGITKFAAEQLGDIVYLELPAVGDQTVAGEPMTVVESVKSTSDIYAPVSGEVSSINEALGDAPERLNADPEGEDWIAELKLDNPEELADLMTEEEYLTFIKEGN</sequence>
<dbReference type="RefSeq" id="WP_072910665.1">
    <property type="nucleotide sequence ID" value="NZ_FRAR01000005.1"/>
</dbReference>
<comment type="similarity">
    <text evidence="1 3">Belongs to the GcvH family.</text>
</comment>
<dbReference type="Gene3D" id="2.40.50.100">
    <property type="match status" value="1"/>
</dbReference>
<gene>
    <name evidence="3" type="primary">gcvH</name>
    <name evidence="6" type="ORF">SAMN02745123_00465</name>
</gene>
<accession>A0A1M6P506</accession>
<evidence type="ECO:0000256" key="4">
    <source>
        <dbReference type="PIRSR" id="PIRSR617453-50"/>
    </source>
</evidence>
<dbReference type="STRING" id="1121421.SAMN02745123_00465"/>
<dbReference type="NCBIfam" id="NF002270">
    <property type="entry name" value="PRK01202.1"/>
    <property type="match status" value="1"/>
</dbReference>
<dbReference type="InterPro" id="IPR000089">
    <property type="entry name" value="Biotin_lipoyl"/>
</dbReference>
<dbReference type="InterPro" id="IPR033753">
    <property type="entry name" value="GCV_H/Fam206"/>
</dbReference>
<protein>
    <recommendedName>
        <fullName evidence="3">Glycine cleavage system H protein</fullName>
    </recommendedName>
</protein>
<dbReference type="SUPFAM" id="SSF51230">
    <property type="entry name" value="Single hybrid motif"/>
    <property type="match status" value="1"/>
</dbReference>
<organism evidence="6 7">
    <name type="scientific">Desulforamulus aeronauticus DSM 10349</name>
    <dbReference type="NCBI Taxonomy" id="1121421"/>
    <lineage>
        <taxon>Bacteria</taxon>
        <taxon>Bacillati</taxon>
        <taxon>Bacillota</taxon>
        <taxon>Clostridia</taxon>
        <taxon>Eubacteriales</taxon>
        <taxon>Peptococcaceae</taxon>
        <taxon>Desulforamulus</taxon>
    </lineage>
</organism>
<dbReference type="GO" id="GO:0005960">
    <property type="term" value="C:glycine cleavage complex"/>
    <property type="evidence" value="ECO:0007669"/>
    <property type="project" value="InterPro"/>
</dbReference>
<evidence type="ECO:0000256" key="1">
    <source>
        <dbReference type="ARBA" id="ARBA00009249"/>
    </source>
</evidence>
<dbReference type="PROSITE" id="PS50968">
    <property type="entry name" value="BIOTINYL_LIPOYL"/>
    <property type="match status" value="1"/>
</dbReference>
<comment type="cofactor">
    <cofactor evidence="3">
        <name>(R)-lipoate</name>
        <dbReference type="ChEBI" id="CHEBI:83088"/>
    </cofactor>
    <text evidence="3">Binds 1 lipoyl cofactor covalently.</text>
</comment>
<evidence type="ECO:0000256" key="3">
    <source>
        <dbReference type="HAMAP-Rule" id="MF_00272"/>
    </source>
</evidence>
<dbReference type="GO" id="GO:0019464">
    <property type="term" value="P:glycine decarboxylation via glycine cleavage system"/>
    <property type="evidence" value="ECO:0007669"/>
    <property type="project" value="UniProtKB-UniRule"/>
</dbReference>
<dbReference type="NCBIfam" id="TIGR00527">
    <property type="entry name" value="gcvH"/>
    <property type="match status" value="1"/>
</dbReference>
<dbReference type="InterPro" id="IPR002930">
    <property type="entry name" value="GCV_H"/>
</dbReference>
<keyword evidence="2 3" id="KW-0450">Lipoyl</keyword>
<dbReference type="PANTHER" id="PTHR11715">
    <property type="entry name" value="GLYCINE CLEAVAGE SYSTEM H PROTEIN"/>
    <property type="match status" value="1"/>
</dbReference>
<dbReference type="OrthoDB" id="9796712at2"/>
<dbReference type="Pfam" id="PF01597">
    <property type="entry name" value="GCV_H"/>
    <property type="match status" value="1"/>
</dbReference>